<dbReference type="CDD" id="cd22176">
    <property type="entry name" value="F-box_FBXO34"/>
    <property type="match status" value="1"/>
</dbReference>
<keyword evidence="1" id="KW-0833">Ubl conjugation pathway</keyword>
<feature type="region of interest" description="Disordered" evidence="2">
    <location>
        <begin position="26"/>
        <end position="59"/>
    </location>
</feature>
<sequence length="711" mass="79011">MSSSAPYREVQNPSWRIANMHLKSSYPKSQKKELQLESSHENTRGLHSQKGPFRTEHASLGTTLGNTKIARHPFGIISTNTLCSSSAIPSVTKVPTESSCETRVWNGKASSVKVFNSLLLLSTVSESDMRIYSGHDGEGPLDIWAVIKPGNTKEKIAIFAAQCAHTGDTAGDLTRTVGRNLGVRAVSMKIKSCWEVEGSIAKRRKWSSNPDRQQRPEHQKMWRESAIERLCFGEMMAPPAVQSEERHCREVEVDGSEGGRTLSVVEIVANFEQMACDQQVDFSKPCPLRSALPKVGSSLADQPGRLPPLEDRIEEGECVRVLDMVAKLDSECLKQQCEKEAGSLSRNNSLRRSVGRVLLAGTGACIASAQGQPEPLHELGEGSKGCAEATSSQIPSEATIADGGKDFGHGVPFNAAETMFSCKVQGCKVLNLAQDGKFSTEPMCPPKDERNVELEQEEVRVGSEPCVVNRQEPLPGSLFFSQQLCVKEQHTLPSAIGSPLQVKNTKPPESPCNQEEDGLQSYSLVLTDKWNKEKVDAAQDKDVADTERSQFPLRRMVSHEFLEMRFKIQLLLEPQQYMAFLPHHIMVKIFGLLPTKTLAALKCTCHYFKFIIESYGVRPADSRWVSDPRYKDDPCKQCKKRYGQGDVSLCRWHHKPYCQALPYGPGYWMCCHGSQKDTPGCNVGLHDNRWVPTFHNMPVYKKARDGEEDSS</sequence>
<reference evidence="4 5" key="1">
    <citation type="submission" date="2015-08" db="EMBL/GenBank/DDBJ databases">
        <title>The genome of the Asian arowana (Scleropages formosus).</title>
        <authorList>
            <person name="Tan M.H."/>
            <person name="Gan H.M."/>
            <person name="Croft L.J."/>
            <person name="Austin C.M."/>
        </authorList>
    </citation>
    <scope>NUCLEOTIDE SEQUENCE [LARGE SCALE GENOMIC DNA]</scope>
    <source>
        <strain evidence="4">Aro1</strain>
    </source>
</reference>
<gene>
    <name evidence="4" type="ORF">Z043_114382</name>
</gene>
<dbReference type="PROSITE" id="PS50181">
    <property type="entry name" value="FBOX"/>
    <property type="match status" value="1"/>
</dbReference>
<protein>
    <submittedName>
        <fullName evidence="4">F-box only protein 34-like</fullName>
    </submittedName>
</protein>
<dbReference type="PANTHER" id="PTHR16271">
    <property type="entry name" value="F-BOX ONLY PROTEIN 34/46 FAMILY MEMBER"/>
    <property type="match status" value="1"/>
</dbReference>
<evidence type="ECO:0000256" key="1">
    <source>
        <dbReference type="ARBA" id="ARBA00022786"/>
    </source>
</evidence>
<dbReference type="Proteomes" id="UP000034805">
    <property type="component" value="Unassembled WGS sequence"/>
</dbReference>
<dbReference type="Pfam" id="PF12937">
    <property type="entry name" value="F-box-like"/>
    <property type="match status" value="1"/>
</dbReference>
<feature type="domain" description="F-box" evidence="3">
    <location>
        <begin position="575"/>
        <end position="627"/>
    </location>
</feature>
<dbReference type="STRING" id="113540.ENSSFOP00015030271"/>
<proteinExistence type="predicted"/>
<feature type="compositionally biased region" description="Basic and acidic residues" evidence="2">
    <location>
        <begin position="30"/>
        <end position="44"/>
    </location>
</feature>
<dbReference type="InterPro" id="IPR036047">
    <property type="entry name" value="F-box-like_dom_sf"/>
</dbReference>
<feature type="region of interest" description="Disordered" evidence="2">
    <location>
        <begin position="497"/>
        <end position="516"/>
    </location>
</feature>
<name>A0A0P7YIA6_SCLFO</name>
<comment type="caution">
    <text evidence="4">The sequence shown here is derived from an EMBL/GenBank/DDBJ whole genome shotgun (WGS) entry which is preliminary data.</text>
</comment>
<dbReference type="InterPro" id="IPR001810">
    <property type="entry name" value="F-box_dom"/>
</dbReference>
<evidence type="ECO:0000259" key="3">
    <source>
        <dbReference type="PROSITE" id="PS50181"/>
    </source>
</evidence>
<organism evidence="4 5">
    <name type="scientific">Scleropages formosus</name>
    <name type="common">Asian bonytongue</name>
    <name type="synonym">Osteoglossum formosum</name>
    <dbReference type="NCBI Taxonomy" id="113540"/>
    <lineage>
        <taxon>Eukaryota</taxon>
        <taxon>Metazoa</taxon>
        <taxon>Chordata</taxon>
        <taxon>Craniata</taxon>
        <taxon>Vertebrata</taxon>
        <taxon>Euteleostomi</taxon>
        <taxon>Actinopterygii</taxon>
        <taxon>Neopterygii</taxon>
        <taxon>Teleostei</taxon>
        <taxon>Osteoglossocephala</taxon>
        <taxon>Osteoglossomorpha</taxon>
        <taxon>Osteoglossiformes</taxon>
        <taxon>Osteoglossidae</taxon>
        <taxon>Scleropages</taxon>
    </lineage>
</organism>
<accession>A0A0P7YIA6</accession>
<evidence type="ECO:0000313" key="4">
    <source>
        <dbReference type="EMBL" id="KPP67066.1"/>
    </source>
</evidence>
<dbReference type="EMBL" id="JARO02005276">
    <property type="protein sequence ID" value="KPP67066.1"/>
    <property type="molecule type" value="Genomic_DNA"/>
</dbReference>
<evidence type="ECO:0000313" key="5">
    <source>
        <dbReference type="Proteomes" id="UP000034805"/>
    </source>
</evidence>
<dbReference type="SUPFAM" id="SSF81383">
    <property type="entry name" value="F-box domain"/>
    <property type="match status" value="1"/>
</dbReference>
<dbReference type="PANTHER" id="PTHR16271:SF11">
    <property type="entry name" value="F-BOX ONLY PROTEIN 34"/>
    <property type="match status" value="1"/>
</dbReference>
<dbReference type="InterPro" id="IPR039594">
    <property type="entry name" value="FBXO34/46"/>
</dbReference>
<dbReference type="AlphaFoldDB" id="A0A0P7YIA6"/>
<evidence type="ECO:0000256" key="2">
    <source>
        <dbReference type="SAM" id="MobiDB-lite"/>
    </source>
</evidence>